<dbReference type="Proteomes" id="UP000195162">
    <property type="component" value="Unassembled WGS sequence"/>
</dbReference>
<gene>
    <name evidence="1" type="ORF">CAT59_19630</name>
</gene>
<accession>A0A242TZC8</accession>
<name>A0A242TZC8_ACIPI</name>
<reference evidence="1 2" key="1">
    <citation type="submission" date="2017-05" db="EMBL/GenBank/DDBJ databases">
        <authorList>
            <person name="Song R."/>
            <person name="Chenine A.L."/>
            <person name="Ruprecht R.M."/>
        </authorList>
    </citation>
    <scope>NUCLEOTIDE SEQUENCE [LARGE SCALE GENOMIC DNA]</scope>
    <source>
        <strain evidence="1 2">ARLG1955</strain>
    </source>
</reference>
<evidence type="ECO:0000313" key="1">
    <source>
        <dbReference type="EMBL" id="OTU24680.1"/>
    </source>
</evidence>
<evidence type="ECO:0008006" key="3">
    <source>
        <dbReference type="Google" id="ProtNLM"/>
    </source>
</evidence>
<dbReference type="EMBL" id="NGIR01000035">
    <property type="protein sequence ID" value="OTU24680.1"/>
    <property type="molecule type" value="Genomic_DNA"/>
</dbReference>
<sequence>MLVTNKNLIICLTPLQMLIMEKILSKKKNRGEDYTFICICYNYNEKYDTYFNRLSKSVDSSFIYKVSSVSKIGRFFDLLNYNKSIVDKLEENFNNIYFASIDNPFVQLILSKVKSNNFISFDDGTANLWENSVYNRPLERSNIQKILSRLVGIKFNEELIKSKISKHYTIFYNNRYLKEKSEFISLFNLGVKNYLYHKRVKIFLGQPLSDYGFELFSKQNVEKIIKMLKIDFYFPHPREIEIIPSLEIIRTNKIFEDYIIEVLGEGYIVEVYTFFSSAALTVSGLENVQIFSVVNKQIFSYFSDLFNIFEENGIRFIEVEF</sequence>
<protein>
    <recommendedName>
        <fullName evidence="3">CMP-N-acetylneuraminate-beta-galactosamide-alpha-2, 3-sialyltransferase</fullName>
    </recommendedName>
</protein>
<dbReference type="InterPro" id="IPR012477">
    <property type="entry name" value="Glyco_transf_52"/>
</dbReference>
<proteinExistence type="predicted"/>
<dbReference type="Gene3D" id="3.30.370.20">
    <property type="match status" value="1"/>
</dbReference>
<evidence type="ECO:0000313" key="2">
    <source>
        <dbReference type="Proteomes" id="UP000195162"/>
    </source>
</evidence>
<dbReference type="AlphaFoldDB" id="A0A242TZC8"/>
<organism evidence="1 2">
    <name type="scientific">Acinetobacter pittii</name>
    <name type="common">Acinetobacter genomosp. 3</name>
    <dbReference type="NCBI Taxonomy" id="48296"/>
    <lineage>
        <taxon>Bacteria</taxon>
        <taxon>Pseudomonadati</taxon>
        <taxon>Pseudomonadota</taxon>
        <taxon>Gammaproteobacteria</taxon>
        <taxon>Moraxellales</taxon>
        <taxon>Moraxellaceae</taxon>
        <taxon>Acinetobacter</taxon>
        <taxon>Acinetobacter calcoaceticus/baumannii complex</taxon>
    </lineage>
</organism>
<dbReference type="RefSeq" id="WP_086376365.1">
    <property type="nucleotide sequence ID" value="NZ_JADVOL010000008.1"/>
</dbReference>
<dbReference type="Pfam" id="PF07922">
    <property type="entry name" value="Glyco_transf_52"/>
    <property type="match status" value="1"/>
</dbReference>
<comment type="caution">
    <text evidence="1">The sequence shown here is derived from an EMBL/GenBank/DDBJ whole genome shotgun (WGS) entry which is preliminary data.</text>
</comment>